<feature type="region of interest" description="Disordered" evidence="1">
    <location>
        <begin position="60"/>
        <end position="87"/>
    </location>
</feature>
<feature type="domain" description="FAS1-like dehydratase" evidence="2">
    <location>
        <begin position="6"/>
        <end position="145"/>
    </location>
</feature>
<keyword evidence="4" id="KW-1185">Reference proteome</keyword>
<dbReference type="RefSeq" id="WP_098504433.1">
    <property type="nucleotide sequence ID" value="NZ_PDJQ01000001.1"/>
</dbReference>
<feature type="compositionally biased region" description="Basic and acidic residues" evidence="1">
    <location>
        <begin position="65"/>
        <end position="75"/>
    </location>
</feature>
<dbReference type="InterPro" id="IPR029069">
    <property type="entry name" value="HotDog_dom_sf"/>
</dbReference>
<evidence type="ECO:0000259" key="2">
    <source>
        <dbReference type="Pfam" id="PF13452"/>
    </source>
</evidence>
<evidence type="ECO:0000313" key="3">
    <source>
        <dbReference type="EMBL" id="PFG75094.1"/>
    </source>
</evidence>
<dbReference type="EMBL" id="PDJQ01000001">
    <property type="protein sequence ID" value="PFG75094.1"/>
    <property type="molecule type" value="Genomic_DNA"/>
</dbReference>
<organism evidence="3 4">
    <name type="scientific">Tepidiforma thermophila (strain KCTC 52669 / CGMCC 1.13589 / G233)</name>
    <dbReference type="NCBI Taxonomy" id="2761530"/>
    <lineage>
        <taxon>Bacteria</taxon>
        <taxon>Bacillati</taxon>
        <taxon>Chloroflexota</taxon>
        <taxon>Tepidiformia</taxon>
        <taxon>Tepidiformales</taxon>
        <taxon>Tepidiformaceae</taxon>
        <taxon>Tepidiforma</taxon>
    </lineage>
</organism>
<dbReference type="Proteomes" id="UP000223071">
    <property type="component" value="Unassembled WGS sequence"/>
</dbReference>
<comment type="caution">
    <text evidence="3">The sequence shown here is derived from an EMBL/GenBank/DDBJ whole genome shotgun (WGS) entry which is preliminary data.</text>
</comment>
<gene>
    <name evidence="3" type="ORF">A9A59_2359</name>
</gene>
<name>A0A2A9HGE6_TEPT2</name>
<dbReference type="Pfam" id="PF13452">
    <property type="entry name" value="FAS1_DH_region"/>
    <property type="match status" value="1"/>
</dbReference>
<accession>A0A2A9HGE6</accession>
<reference evidence="3 4" key="1">
    <citation type="submission" date="2017-09" db="EMBL/GenBank/DDBJ databases">
        <title>Sequencing the genomes of two abundant thermophiles in Great Basin hot springs: Thermocrinis jamiesonii and novel Chloroflexi Thermoflexus hugenholtzii.</title>
        <authorList>
            <person name="Hedlund B."/>
        </authorList>
    </citation>
    <scope>NUCLEOTIDE SEQUENCE [LARGE SCALE GENOMIC DNA]</scope>
    <source>
        <strain evidence="3 4">G233</strain>
    </source>
</reference>
<proteinExistence type="predicted"/>
<dbReference type="Gene3D" id="3.10.129.10">
    <property type="entry name" value="Hotdog Thioesterase"/>
    <property type="match status" value="1"/>
</dbReference>
<dbReference type="AlphaFoldDB" id="A0A2A9HGE6"/>
<sequence>MADEGFEFPVDRTQVMLFARSLLDIRPEYWDPNDPATKAIGGITVPPTFVQCSAHWQPDYPLDLTRPRKEPRQPRPEGQGGGGLGRGLHAEQHYEYHHPIFVGDTLTVTTRPGRRWEKEGRRGGRLQFSETITEYRNQDGVLCVTAISVGVQTEKAVEQ</sequence>
<dbReference type="InterPro" id="IPR039569">
    <property type="entry name" value="FAS1-like_DH_region"/>
</dbReference>
<protein>
    <submittedName>
        <fullName evidence="3">MaoC dehydratase-like protein</fullName>
    </submittedName>
</protein>
<dbReference type="SUPFAM" id="SSF54637">
    <property type="entry name" value="Thioesterase/thiol ester dehydrase-isomerase"/>
    <property type="match status" value="1"/>
</dbReference>
<evidence type="ECO:0000256" key="1">
    <source>
        <dbReference type="SAM" id="MobiDB-lite"/>
    </source>
</evidence>
<evidence type="ECO:0000313" key="4">
    <source>
        <dbReference type="Proteomes" id="UP000223071"/>
    </source>
</evidence>